<comment type="subcellular location">
    <subcellularLocation>
        <location evidence="1">Endosome membrane</location>
        <topology evidence="1">Multi-pass membrane protein</topology>
    </subcellularLocation>
    <subcellularLocation>
        <location evidence="2">Golgi apparatus membrane</location>
        <topology evidence="2">Multi-pass membrane protein</topology>
    </subcellularLocation>
</comment>
<dbReference type="PANTHER" id="PTHR10766">
    <property type="entry name" value="TRANSMEMBRANE 9 SUPERFAMILY PROTEIN"/>
    <property type="match status" value="1"/>
</dbReference>
<protein>
    <recommendedName>
        <fullName evidence="10">Transmembrane 9 superfamily member</fullName>
    </recommendedName>
</protein>
<evidence type="ECO:0000256" key="7">
    <source>
        <dbReference type="ARBA" id="ARBA00022989"/>
    </source>
</evidence>
<evidence type="ECO:0000256" key="5">
    <source>
        <dbReference type="ARBA" id="ARBA00022729"/>
    </source>
</evidence>
<evidence type="ECO:0000256" key="3">
    <source>
        <dbReference type="ARBA" id="ARBA00005227"/>
    </source>
</evidence>
<dbReference type="AlphaFoldDB" id="A0A118K6U3"/>
<dbReference type="InterPro" id="IPR004240">
    <property type="entry name" value="EMP70"/>
</dbReference>
<dbReference type="GO" id="GO:0010008">
    <property type="term" value="C:endosome membrane"/>
    <property type="evidence" value="ECO:0007669"/>
    <property type="project" value="UniProtKB-SubCell"/>
</dbReference>
<name>A0A118K6U3_CYNCS</name>
<proteinExistence type="inferred from homology"/>
<keyword evidence="6" id="KW-0967">Endosome</keyword>
<evidence type="ECO:0000256" key="4">
    <source>
        <dbReference type="ARBA" id="ARBA00022692"/>
    </source>
</evidence>
<evidence type="ECO:0000313" key="12">
    <source>
        <dbReference type="Proteomes" id="UP000243975"/>
    </source>
</evidence>
<evidence type="ECO:0000256" key="6">
    <source>
        <dbReference type="ARBA" id="ARBA00022753"/>
    </source>
</evidence>
<dbReference type="GO" id="GO:0000139">
    <property type="term" value="C:Golgi membrane"/>
    <property type="evidence" value="ECO:0007669"/>
    <property type="project" value="UniProtKB-SubCell"/>
</dbReference>
<keyword evidence="4" id="KW-0812">Transmembrane</keyword>
<accession>A0A118K6U3</accession>
<comment type="caution">
    <text evidence="11">The sequence shown here is derived from an EMBL/GenBank/DDBJ whole genome shotgun (WGS) entry which is preliminary data.</text>
</comment>
<dbReference type="Gramene" id="KVI11192">
    <property type="protein sequence ID" value="KVI11192"/>
    <property type="gene ID" value="Ccrd_010404"/>
</dbReference>
<reference evidence="11 12" key="1">
    <citation type="journal article" date="2016" name="Sci. Rep.">
        <title>The genome sequence of the outbreeding globe artichoke constructed de novo incorporating a phase-aware low-pass sequencing strategy of F1 progeny.</title>
        <authorList>
            <person name="Scaglione D."/>
            <person name="Reyes-Chin-Wo S."/>
            <person name="Acquadro A."/>
            <person name="Froenicke L."/>
            <person name="Portis E."/>
            <person name="Beitel C."/>
            <person name="Tirone M."/>
            <person name="Mauro R."/>
            <person name="Lo Monaco A."/>
            <person name="Mauromicale G."/>
            <person name="Faccioli P."/>
            <person name="Cattivelli L."/>
            <person name="Rieseberg L."/>
            <person name="Michelmore R."/>
            <person name="Lanteri S."/>
        </authorList>
    </citation>
    <scope>NUCLEOTIDE SEQUENCE [LARGE SCALE GENOMIC DNA]</scope>
    <source>
        <strain evidence="11">2C</strain>
    </source>
</reference>
<evidence type="ECO:0000256" key="1">
    <source>
        <dbReference type="ARBA" id="ARBA00004337"/>
    </source>
</evidence>
<gene>
    <name evidence="11" type="ORF">Ccrd_010404</name>
</gene>
<keyword evidence="8" id="KW-0333">Golgi apparatus</keyword>
<keyword evidence="7" id="KW-1133">Transmembrane helix</keyword>
<keyword evidence="5" id="KW-0732">Signal</keyword>
<sequence>MMQLGWPPNESEHLGRSSPCKVSPYLDLRINEEGTNKTKMKKKLFDRHYLLGSNLYAWERKTAYKIYNSGIGLISYSVRWSVTETSCDQRMEKYIDSSISVQGYSIANSCFTILILITRYSLRNFQVLILLTENKYVSNPVEDEVTANQEETGWKNIHGDVFRFSKHKSLFAAALGSGTQLFNY</sequence>
<dbReference type="EMBL" id="LEKV01000810">
    <property type="protein sequence ID" value="KVI11192.1"/>
    <property type="molecule type" value="Genomic_DNA"/>
</dbReference>
<dbReference type="PANTHER" id="PTHR10766:SF180">
    <property type="entry name" value="TRANSMEMBRANE 9 SUPERFAMILY MEMBER"/>
    <property type="match status" value="1"/>
</dbReference>
<evidence type="ECO:0000256" key="8">
    <source>
        <dbReference type="ARBA" id="ARBA00023034"/>
    </source>
</evidence>
<dbReference type="GO" id="GO:0072657">
    <property type="term" value="P:protein localization to membrane"/>
    <property type="evidence" value="ECO:0007669"/>
    <property type="project" value="TreeGrafter"/>
</dbReference>
<keyword evidence="12" id="KW-1185">Reference proteome</keyword>
<evidence type="ECO:0000256" key="2">
    <source>
        <dbReference type="ARBA" id="ARBA00004653"/>
    </source>
</evidence>
<evidence type="ECO:0000256" key="9">
    <source>
        <dbReference type="ARBA" id="ARBA00023136"/>
    </source>
</evidence>
<organism evidence="11 12">
    <name type="scientific">Cynara cardunculus var. scolymus</name>
    <name type="common">Globe artichoke</name>
    <name type="synonym">Cynara scolymus</name>
    <dbReference type="NCBI Taxonomy" id="59895"/>
    <lineage>
        <taxon>Eukaryota</taxon>
        <taxon>Viridiplantae</taxon>
        <taxon>Streptophyta</taxon>
        <taxon>Embryophyta</taxon>
        <taxon>Tracheophyta</taxon>
        <taxon>Spermatophyta</taxon>
        <taxon>Magnoliopsida</taxon>
        <taxon>eudicotyledons</taxon>
        <taxon>Gunneridae</taxon>
        <taxon>Pentapetalae</taxon>
        <taxon>asterids</taxon>
        <taxon>campanulids</taxon>
        <taxon>Asterales</taxon>
        <taxon>Asteraceae</taxon>
        <taxon>Carduoideae</taxon>
        <taxon>Cardueae</taxon>
        <taxon>Carduinae</taxon>
        <taxon>Cynara</taxon>
    </lineage>
</organism>
<evidence type="ECO:0000256" key="10">
    <source>
        <dbReference type="RuleBase" id="RU363079"/>
    </source>
</evidence>
<dbReference type="Proteomes" id="UP000243975">
    <property type="component" value="Unassembled WGS sequence"/>
</dbReference>
<keyword evidence="9" id="KW-0472">Membrane</keyword>
<evidence type="ECO:0000313" key="11">
    <source>
        <dbReference type="EMBL" id="KVI11192.1"/>
    </source>
</evidence>
<comment type="similarity">
    <text evidence="3 10">Belongs to the nonaspanin (TM9SF) (TC 9.A.2) family.</text>
</comment>
<dbReference type="Pfam" id="PF02990">
    <property type="entry name" value="EMP70"/>
    <property type="match status" value="1"/>
</dbReference>